<evidence type="ECO:0000259" key="1">
    <source>
        <dbReference type="Pfam" id="PF04965"/>
    </source>
</evidence>
<feature type="domain" description="IraD/Gp25-like" evidence="1">
    <location>
        <begin position="17"/>
        <end position="94"/>
    </location>
</feature>
<dbReference type="HOGENOM" id="CLU_133204_1_2_6"/>
<dbReference type="Pfam" id="PF04965">
    <property type="entry name" value="GPW_gp25"/>
    <property type="match status" value="1"/>
</dbReference>
<protein>
    <submittedName>
        <fullName evidence="2">GPW/gp25 family protein</fullName>
    </submittedName>
</protein>
<dbReference type="SUPFAM" id="SSF160719">
    <property type="entry name" value="gpW/gp25-like"/>
    <property type="match status" value="1"/>
</dbReference>
<proteinExistence type="predicted"/>
<accession>R8AN87</accession>
<name>R8AN87_PLESH</name>
<evidence type="ECO:0000313" key="2">
    <source>
        <dbReference type="EMBL" id="EON87814.1"/>
    </source>
</evidence>
<dbReference type="EMBL" id="AQQO01000358">
    <property type="protein sequence ID" value="EON87814.1"/>
    <property type="molecule type" value="Genomic_DNA"/>
</dbReference>
<evidence type="ECO:0000313" key="3">
    <source>
        <dbReference type="Proteomes" id="UP000014012"/>
    </source>
</evidence>
<dbReference type="Gene3D" id="3.10.450.40">
    <property type="match status" value="1"/>
</dbReference>
<organism evidence="2 3">
    <name type="scientific">Plesiomonas shigelloides 302-73</name>
    <dbReference type="NCBI Taxonomy" id="1315976"/>
    <lineage>
        <taxon>Bacteria</taxon>
        <taxon>Pseudomonadati</taxon>
        <taxon>Pseudomonadota</taxon>
        <taxon>Gammaproteobacteria</taxon>
        <taxon>Enterobacterales</taxon>
        <taxon>Enterobacteriaceae</taxon>
        <taxon>Plesiomonas</taxon>
    </lineage>
</organism>
<sequence length="115" mass="12713">MKYLGMNRRTGQRITELEHIRQSMADILGTPVGTRIARREYGSIVPELIDQPQNAALRLQLMAASYSAITRWEPRVQLQSIQMKTDMNGAMAAELTGVLTDGTFASLSVPLKGHA</sequence>
<dbReference type="InterPro" id="IPR007048">
    <property type="entry name" value="IraD/Gp25-like"/>
</dbReference>
<dbReference type="Proteomes" id="UP000014012">
    <property type="component" value="Unassembled WGS sequence"/>
</dbReference>
<reference evidence="2 3" key="1">
    <citation type="journal article" date="2013" name="Genome Announc.">
        <title>Genome Sequence of Plesiomonas shigelloides Strain 302-73 (Serotype O1).</title>
        <authorList>
            <person name="Pique N."/>
            <person name="Aquilini E."/>
            <person name="Alioto T."/>
            <person name="Minana-Galbis D."/>
            <person name="Tomas J.M."/>
        </authorList>
    </citation>
    <scope>NUCLEOTIDE SEQUENCE [LARGE SCALE GENOMIC DNA]</scope>
    <source>
        <strain evidence="2 3">302-73</strain>
    </source>
</reference>
<comment type="caution">
    <text evidence="2">The sequence shown here is derived from an EMBL/GenBank/DDBJ whole genome shotgun (WGS) entry which is preliminary data.</text>
</comment>
<gene>
    <name evidence="2" type="ORF">PLESHI_14351</name>
</gene>
<dbReference type="AlphaFoldDB" id="R8AN87"/>
<keyword evidence="3" id="KW-1185">Reference proteome</keyword>
<dbReference type="PATRIC" id="fig|1315976.3.peg.2742"/>